<organism evidence="2 3">
    <name type="scientific">Thecamonas trahens ATCC 50062</name>
    <dbReference type="NCBI Taxonomy" id="461836"/>
    <lineage>
        <taxon>Eukaryota</taxon>
        <taxon>Apusozoa</taxon>
        <taxon>Apusomonadida</taxon>
        <taxon>Apusomonadidae</taxon>
        <taxon>Thecamonas</taxon>
    </lineage>
</organism>
<protein>
    <submittedName>
        <fullName evidence="2">Uncharacterized protein</fullName>
    </submittedName>
</protein>
<evidence type="ECO:0000256" key="1">
    <source>
        <dbReference type="SAM" id="MobiDB-lite"/>
    </source>
</evidence>
<evidence type="ECO:0000313" key="3">
    <source>
        <dbReference type="Proteomes" id="UP000054408"/>
    </source>
</evidence>
<dbReference type="EMBL" id="GL349464">
    <property type="protein sequence ID" value="KNC50996.1"/>
    <property type="molecule type" value="Genomic_DNA"/>
</dbReference>
<feature type="region of interest" description="Disordered" evidence="1">
    <location>
        <begin position="1073"/>
        <end position="1117"/>
    </location>
</feature>
<dbReference type="GeneID" id="25566015"/>
<feature type="compositionally biased region" description="Pro residues" evidence="1">
    <location>
        <begin position="1084"/>
        <end position="1099"/>
    </location>
</feature>
<sequence>MPRRGALRERELAHVQLRGPGGRATEHALCLWITSVVTSRHPRVTSLGQLADSMALAQTTAQLIPSYKVFYVHGNGREFPLSVPPVGARAARRNLRLLADLWDEYTGSFTATAPFPPPSHPLAHSVPTSATNSITDYSSSSPSSSASSDDNSDIKPQTRRKPKPSSKPSSKPGSKSKSKSRSSAKHTTKSKRANKASGSSLRGSSKQPVKPDKPDKSDESKQRKRSRKGKHRPRRSQRILRLLPLPTLPPLDVEPHAVAAGEPRAVAAAVFGIAMRHYATSLPIPLAPNLAHDAALADAFMVGVAAFISDLISDALPVLADAGIPPPTLPLVDTGRAVADGGALLALIVAAPGSAASLDLAAVATAEPHRRVGMALKTAFDTWSVPALLRSADWLAASAPLVNALYLCMVAELAFGAPPHLHPADVVAFAALRTEVDALRAAASDPTLADGSEPGSEPEPEPGPPERISPVVRTLDDLASQLRSKALSGLGARAPPSVRRLLALESQVTTAKLRMMLAVAEGVAGKAVVRDALAAAAESAALTDDSKPRGGGGKTSTQKAARSRSGGPATPAAPPEISDTAAARFRAASLVSSFAAVEPLALQTVQLSRAAHHLATRVADAETRTARLTGVLATRAHATAPLEQQLSRVLGRHTCFVTAAPSPGTRSPKETAQAAQGRVMARSASGSLTVVALEVIGAAPLLAAFGDVMHEALATLEVHIDRLRRLLHGQLEAASGPYYTLSFSHPGAAVVFALRLHTALTTATWPPPIADVANPFTAPAGPSDARGQLWVAAGIADGSVTLAHTQATGVASIGGETVAAAVALRDAAPGGATFVTEALSLQLATLAHTAARETSSPAQAPSRPPAQSKSGARGKPGRRSDRGSPSLKGGSRSRASLAPKPSKSQVGFTGPEREELAAAELAVDLAAASVPGVGPVFSLAAAKARVHDDARTSAIAASPHLWREAWTLLRARHTPRDSDVNLTETLKAATVAVESDLAAARARLADLRTRIADLETSLGDWLDVTEPDPPVDSDLLSGEPDPSLVRAQLWVGRTRVALSRLRGELDDFQALPPHTLSALQRTPPAVPDPPPPRRAPPVPMRRRKGARVRLSPIKPVD</sequence>
<gene>
    <name evidence="2" type="ORF">AMSG_06969</name>
</gene>
<feature type="compositionally biased region" description="Low complexity" evidence="1">
    <location>
        <begin position="855"/>
        <end position="868"/>
    </location>
</feature>
<reference evidence="2 3" key="1">
    <citation type="submission" date="2010-05" db="EMBL/GenBank/DDBJ databases">
        <title>The Genome Sequence of Thecamonas trahens ATCC 50062.</title>
        <authorList>
            <consortium name="The Broad Institute Genome Sequencing Platform"/>
            <person name="Russ C."/>
            <person name="Cuomo C."/>
            <person name="Shea T."/>
            <person name="Young S.K."/>
            <person name="Zeng Q."/>
            <person name="Koehrsen M."/>
            <person name="Haas B."/>
            <person name="Borodovsky M."/>
            <person name="Guigo R."/>
            <person name="Alvarado L."/>
            <person name="Berlin A."/>
            <person name="Bochicchio J."/>
            <person name="Borenstein D."/>
            <person name="Chapman S."/>
            <person name="Chen Z."/>
            <person name="Freedman E."/>
            <person name="Gellesch M."/>
            <person name="Goldberg J."/>
            <person name="Griggs A."/>
            <person name="Gujja S."/>
            <person name="Heilman E."/>
            <person name="Heiman D."/>
            <person name="Hepburn T."/>
            <person name="Howarth C."/>
            <person name="Jen D."/>
            <person name="Larson L."/>
            <person name="Mehta T."/>
            <person name="Park D."/>
            <person name="Pearson M."/>
            <person name="Roberts A."/>
            <person name="Saif S."/>
            <person name="Shenoy N."/>
            <person name="Sisk P."/>
            <person name="Stolte C."/>
            <person name="Sykes S."/>
            <person name="Thomson T."/>
            <person name="Walk T."/>
            <person name="White J."/>
            <person name="Yandava C."/>
            <person name="Burger G."/>
            <person name="Gray M.W."/>
            <person name="Holland P.W.H."/>
            <person name="King N."/>
            <person name="Lang F.B.F."/>
            <person name="Roger A.J."/>
            <person name="Ruiz-Trillo I."/>
            <person name="Lander E."/>
            <person name="Nusbaum C."/>
        </authorList>
    </citation>
    <scope>NUCLEOTIDE SEQUENCE [LARGE SCALE GENOMIC DNA]</scope>
    <source>
        <strain evidence="2 3">ATCC 50062</strain>
    </source>
</reference>
<name>A0A0L0DFQ4_THETB</name>
<dbReference type="RefSeq" id="XP_013756465.1">
    <property type="nucleotide sequence ID" value="XM_013901011.1"/>
</dbReference>
<proteinExistence type="predicted"/>
<feature type="compositionally biased region" description="Low complexity" evidence="1">
    <location>
        <begin position="129"/>
        <end position="149"/>
    </location>
</feature>
<feature type="region of interest" description="Disordered" evidence="1">
    <location>
        <begin position="539"/>
        <end position="576"/>
    </location>
</feature>
<dbReference type="InterPro" id="IPR029787">
    <property type="entry name" value="Nucleotide_cyclase"/>
</dbReference>
<dbReference type="Gene3D" id="3.30.70.1230">
    <property type="entry name" value="Nucleotide cyclase"/>
    <property type="match status" value="1"/>
</dbReference>
<dbReference type="SUPFAM" id="SSF55073">
    <property type="entry name" value="Nucleotide cyclase"/>
    <property type="match status" value="1"/>
</dbReference>
<feature type="compositionally biased region" description="Basic and acidic residues" evidence="1">
    <location>
        <begin position="209"/>
        <end position="221"/>
    </location>
</feature>
<feature type="compositionally biased region" description="Basic residues" evidence="1">
    <location>
        <begin position="174"/>
        <end position="194"/>
    </location>
</feature>
<feature type="compositionally biased region" description="Basic residues" evidence="1">
    <location>
        <begin position="222"/>
        <end position="238"/>
    </location>
</feature>
<accession>A0A0L0DFQ4</accession>
<feature type="region of interest" description="Disordered" evidence="1">
    <location>
        <begin position="850"/>
        <end position="911"/>
    </location>
</feature>
<dbReference type="AlphaFoldDB" id="A0A0L0DFQ4"/>
<feature type="region of interest" description="Disordered" evidence="1">
    <location>
        <begin position="113"/>
        <end position="239"/>
    </location>
</feature>
<dbReference type="Proteomes" id="UP000054408">
    <property type="component" value="Unassembled WGS sequence"/>
</dbReference>
<keyword evidence="3" id="KW-1185">Reference proteome</keyword>
<evidence type="ECO:0000313" key="2">
    <source>
        <dbReference type="EMBL" id="KNC50996.1"/>
    </source>
</evidence>
<feature type="region of interest" description="Disordered" evidence="1">
    <location>
        <begin position="443"/>
        <end position="469"/>
    </location>
</feature>